<dbReference type="Pfam" id="PF01965">
    <property type="entry name" value="DJ-1_PfpI"/>
    <property type="match status" value="1"/>
</dbReference>
<name>A0ABW3SX68_9CAUL</name>
<protein>
    <submittedName>
        <fullName evidence="2">DJ-1/PfpI family protein</fullName>
        <ecNumber evidence="2">4.2.1.-</ecNumber>
    </submittedName>
</protein>
<sequence>MRQVPIQRPGKAVPCPSVRAGGIAVLVAVLALAGSPRAAWSAPPPGAVDFDAAMASLKFKPESVDANADAKAKPNGLIDADEMALVSAVLDGQAKAGPDRAAVKAAWRQADASATADMAKLAKAYPQAHTVAAGYAMLGHGSLEAFSRMSAAFGAPLKSDYSQALALARYFAAEGDADGDGVSNRDEYAAFIGQGRAAYVRAALDPAVKPGPGAATALAIPVQPARKVVGVVLYPGFELLDVFGPVEMWANVPEFEVVMIAEKAGPVRSAQGVEVIATRDFASTPKIDILMTPGGIGTYEALENPRLLDFLRAQDKSVDLMTSVCTGSAILAKAGLLHGHKATSNKAFFKLATDQDPGVTWVRKARWVEDGKYVTSSGVSAGTDMALGVVARLYGKDRARLLAKSLEYQWSEDPSSDPFALP</sequence>
<dbReference type="GO" id="GO:0016829">
    <property type="term" value="F:lyase activity"/>
    <property type="evidence" value="ECO:0007669"/>
    <property type="project" value="UniProtKB-KW"/>
</dbReference>
<dbReference type="RefSeq" id="WP_377352072.1">
    <property type="nucleotide sequence ID" value="NZ_JBHTLQ010000002.1"/>
</dbReference>
<dbReference type="CDD" id="cd03139">
    <property type="entry name" value="GATase1_PfpI_2"/>
    <property type="match status" value="1"/>
</dbReference>
<evidence type="ECO:0000313" key="3">
    <source>
        <dbReference type="Proteomes" id="UP001597216"/>
    </source>
</evidence>
<dbReference type="PANTHER" id="PTHR43130:SF15">
    <property type="entry name" value="THIJ_PFPI FAMILY PROTEIN (AFU_ORTHOLOGUE AFUA_5G14240)"/>
    <property type="match status" value="1"/>
</dbReference>
<accession>A0ABW3SX68</accession>
<dbReference type="EC" id="4.2.1.-" evidence="2"/>
<organism evidence="2 3">
    <name type="scientific">Phenylobacterium conjunctum</name>
    <dbReference type="NCBI Taxonomy" id="1298959"/>
    <lineage>
        <taxon>Bacteria</taxon>
        <taxon>Pseudomonadati</taxon>
        <taxon>Pseudomonadota</taxon>
        <taxon>Alphaproteobacteria</taxon>
        <taxon>Caulobacterales</taxon>
        <taxon>Caulobacteraceae</taxon>
        <taxon>Phenylobacterium</taxon>
    </lineage>
</organism>
<evidence type="ECO:0000259" key="1">
    <source>
        <dbReference type="Pfam" id="PF01965"/>
    </source>
</evidence>
<dbReference type="Proteomes" id="UP001597216">
    <property type="component" value="Unassembled WGS sequence"/>
</dbReference>
<dbReference type="InterPro" id="IPR052158">
    <property type="entry name" value="INH-QAR"/>
</dbReference>
<dbReference type="PANTHER" id="PTHR43130">
    <property type="entry name" value="ARAC-FAMILY TRANSCRIPTIONAL REGULATOR"/>
    <property type="match status" value="1"/>
</dbReference>
<comment type="caution">
    <text evidence="2">The sequence shown here is derived from an EMBL/GenBank/DDBJ whole genome shotgun (WGS) entry which is preliminary data.</text>
</comment>
<dbReference type="EMBL" id="JBHTLQ010000002">
    <property type="protein sequence ID" value="MFD1189173.1"/>
    <property type="molecule type" value="Genomic_DNA"/>
</dbReference>
<dbReference type="InterPro" id="IPR002818">
    <property type="entry name" value="DJ-1/PfpI"/>
</dbReference>
<dbReference type="InterPro" id="IPR029062">
    <property type="entry name" value="Class_I_gatase-like"/>
</dbReference>
<gene>
    <name evidence="2" type="ORF">ACFQ27_01155</name>
</gene>
<reference evidence="3" key="1">
    <citation type="journal article" date="2019" name="Int. J. Syst. Evol. Microbiol.">
        <title>The Global Catalogue of Microorganisms (GCM) 10K type strain sequencing project: providing services to taxonomists for standard genome sequencing and annotation.</title>
        <authorList>
            <consortium name="The Broad Institute Genomics Platform"/>
            <consortium name="The Broad Institute Genome Sequencing Center for Infectious Disease"/>
            <person name="Wu L."/>
            <person name="Ma J."/>
        </authorList>
    </citation>
    <scope>NUCLEOTIDE SEQUENCE [LARGE SCALE GENOMIC DNA]</scope>
    <source>
        <strain evidence="3">CCUG 55074</strain>
    </source>
</reference>
<dbReference type="SUPFAM" id="SSF52317">
    <property type="entry name" value="Class I glutamine amidotransferase-like"/>
    <property type="match status" value="1"/>
</dbReference>
<feature type="domain" description="DJ-1/PfpI" evidence="1">
    <location>
        <begin position="229"/>
        <end position="391"/>
    </location>
</feature>
<proteinExistence type="predicted"/>
<evidence type="ECO:0000313" key="2">
    <source>
        <dbReference type="EMBL" id="MFD1189173.1"/>
    </source>
</evidence>
<dbReference type="Gene3D" id="3.40.50.880">
    <property type="match status" value="1"/>
</dbReference>
<keyword evidence="2" id="KW-0456">Lyase</keyword>
<keyword evidence="3" id="KW-1185">Reference proteome</keyword>